<accession>A0AAD6Q1Z5</accession>
<gene>
    <name evidence="1" type="ORF">NC653_030357</name>
</gene>
<evidence type="ECO:0000313" key="2">
    <source>
        <dbReference type="Proteomes" id="UP001164929"/>
    </source>
</evidence>
<dbReference type="AlphaFoldDB" id="A0AAD6Q1Z5"/>
<proteinExistence type="predicted"/>
<reference evidence="1" key="1">
    <citation type="journal article" date="2023" name="Mol. Ecol. Resour.">
        <title>Chromosome-level genome assembly of a triploid poplar Populus alba 'Berolinensis'.</title>
        <authorList>
            <person name="Chen S."/>
            <person name="Yu Y."/>
            <person name="Wang X."/>
            <person name="Wang S."/>
            <person name="Zhang T."/>
            <person name="Zhou Y."/>
            <person name="He R."/>
            <person name="Meng N."/>
            <person name="Wang Y."/>
            <person name="Liu W."/>
            <person name="Liu Z."/>
            <person name="Liu J."/>
            <person name="Guo Q."/>
            <person name="Huang H."/>
            <person name="Sederoff R.R."/>
            <person name="Wang G."/>
            <person name="Qu G."/>
            <person name="Chen S."/>
        </authorList>
    </citation>
    <scope>NUCLEOTIDE SEQUENCE</scope>
    <source>
        <strain evidence="1">SC-2020</strain>
    </source>
</reference>
<organism evidence="1 2">
    <name type="scientific">Populus alba x Populus x berolinensis</name>
    <dbReference type="NCBI Taxonomy" id="444605"/>
    <lineage>
        <taxon>Eukaryota</taxon>
        <taxon>Viridiplantae</taxon>
        <taxon>Streptophyta</taxon>
        <taxon>Embryophyta</taxon>
        <taxon>Tracheophyta</taxon>
        <taxon>Spermatophyta</taxon>
        <taxon>Magnoliopsida</taxon>
        <taxon>eudicotyledons</taxon>
        <taxon>Gunneridae</taxon>
        <taxon>Pentapetalae</taxon>
        <taxon>rosids</taxon>
        <taxon>fabids</taxon>
        <taxon>Malpighiales</taxon>
        <taxon>Salicaceae</taxon>
        <taxon>Saliceae</taxon>
        <taxon>Populus</taxon>
    </lineage>
</organism>
<keyword evidence="2" id="KW-1185">Reference proteome</keyword>
<comment type="caution">
    <text evidence="1">The sequence shown here is derived from an EMBL/GenBank/DDBJ whole genome shotgun (WGS) entry which is preliminary data.</text>
</comment>
<evidence type="ECO:0000313" key="1">
    <source>
        <dbReference type="EMBL" id="KAJ6974243.1"/>
    </source>
</evidence>
<dbReference type="EMBL" id="JAQIZT010000013">
    <property type="protein sequence ID" value="KAJ6974243.1"/>
    <property type="molecule type" value="Genomic_DNA"/>
</dbReference>
<sequence length="114" mass="12749">MRIRKSHHFSVFTGKHTTTSITDFPFQISQSPNHNQSINQWQPRHLLCPPIPALLPLPTVAVAAIAGTEKLSRSRKRVVTTLSRLTRNAAVNTITHLPQILTLPGFRAWGSDFC</sequence>
<name>A0AAD6Q1Z5_9ROSI</name>
<protein>
    <submittedName>
        <fullName evidence="1">Uncharacterized protein</fullName>
    </submittedName>
</protein>
<dbReference type="Proteomes" id="UP001164929">
    <property type="component" value="Chromosome 13"/>
</dbReference>